<dbReference type="Gene3D" id="1.10.260.40">
    <property type="entry name" value="lambda repressor-like DNA-binding domains"/>
    <property type="match status" value="1"/>
</dbReference>
<dbReference type="KEGG" id="ifn:GM661_08045"/>
<dbReference type="EMBL" id="CP046640">
    <property type="protein sequence ID" value="QTL97933.1"/>
    <property type="molecule type" value="Genomic_DNA"/>
</dbReference>
<keyword evidence="2" id="KW-0805">Transcription regulation</keyword>
<evidence type="ECO:0000256" key="3">
    <source>
        <dbReference type="ARBA" id="ARBA00023125"/>
    </source>
</evidence>
<dbReference type="SUPFAM" id="SSF47413">
    <property type="entry name" value="lambda repressor-like DNA-binding domains"/>
    <property type="match status" value="1"/>
</dbReference>
<keyword evidence="4" id="KW-0804">Transcription</keyword>
<dbReference type="CDD" id="cd06267">
    <property type="entry name" value="PBP1_LacI_sugar_binding-like"/>
    <property type="match status" value="1"/>
</dbReference>
<dbReference type="Pfam" id="PF00356">
    <property type="entry name" value="LacI"/>
    <property type="match status" value="1"/>
</dbReference>
<dbReference type="Pfam" id="PF13377">
    <property type="entry name" value="Peripla_BP_3"/>
    <property type="match status" value="1"/>
</dbReference>
<dbReference type="PANTHER" id="PTHR30146:SF148">
    <property type="entry name" value="HTH-TYPE TRANSCRIPTIONAL REPRESSOR PURR-RELATED"/>
    <property type="match status" value="1"/>
</dbReference>
<protein>
    <submittedName>
        <fullName evidence="6">LacI family DNA-binding transcriptional regulator</fullName>
    </submittedName>
</protein>
<dbReference type="CDD" id="cd01392">
    <property type="entry name" value="HTH_LacI"/>
    <property type="match status" value="1"/>
</dbReference>
<evidence type="ECO:0000256" key="4">
    <source>
        <dbReference type="ARBA" id="ARBA00023163"/>
    </source>
</evidence>
<reference evidence="6" key="1">
    <citation type="submission" date="2019-12" db="EMBL/GenBank/DDBJ databases">
        <authorList>
            <person name="zhang j."/>
            <person name="sun C.M."/>
        </authorList>
    </citation>
    <scope>NUCLEOTIDE SEQUENCE</scope>
    <source>
        <strain evidence="6">NS-1</strain>
    </source>
</reference>
<dbReference type="Proteomes" id="UP000665020">
    <property type="component" value="Chromosome"/>
</dbReference>
<keyword evidence="1" id="KW-0678">Repressor</keyword>
<sequence>MATIKDIAKIAGVSVTTVSKVINEYPDIGEKTREKVIKVIEQENYRPNAIARSLSTNRSNTIGIFFTDHLNSGLRHPFFRDVIYGIEKVFFQKGYDLVMFAHRWGDRFSYTEKSKNRNVDGAILMGMPRTDPNIDRLINSNIPTVFVDLDIVGKKASYVISDNVQGAKIAVEHLYNLGHREIGMIMGQWITKAAQDRLIGFQQKKDELKLDNNNKWIIETEFSEKGGFQAMKKILSLDEKPTAVFCQGDEMAIGAMAAIEEEGFSVPDDFSLVGFDDIEISRYVRPALTTVHQDKLLMGEKTAELLLDIINEQKSFFPIVLPTKLIKRDSCKAID</sequence>
<evidence type="ECO:0000313" key="6">
    <source>
        <dbReference type="EMBL" id="QTL97933.1"/>
    </source>
</evidence>
<dbReference type="PROSITE" id="PS00356">
    <property type="entry name" value="HTH_LACI_1"/>
    <property type="match status" value="1"/>
</dbReference>
<dbReference type="Gene3D" id="3.40.50.2300">
    <property type="match status" value="2"/>
</dbReference>
<dbReference type="InterPro" id="IPR028082">
    <property type="entry name" value="Peripla_BP_I"/>
</dbReference>
<keyword evidence="7" id="KW-1185">Reference proteome</keyword>
<dbReference type="InterPro" id="IPR010982">
    <property type="entry name" value="Lambda_DNA-bd_dom_sf"/>
</dbReference>
<dbReference type="InterPro" id="IPR000843">
    <property type="entry name" value="HTH_LacI"/>
</dbReference>
<dbReference type="SMART" id="SM00354">
    <property type="entry name" value="HTH_LACI"/>
    <property type="match status" value="1"/>
</dbReference>
<dbReference type="InterPro" id="IPR046335">
    <property type="entry name" value="LacI/GalR-like_sensor"/>
</dbReference>
<dbReference type="GO" id="GO:0000976">
    <property type="term" value="F:transcription cis-regulatory region binding"/>
    <property type="evidence" value="ECO:0007669"/>
    <property type="project" value="TreeGrafter"/>
</dbReference>
<dbReference type="GO" id="GO:0003700">
    <property type="term" value="F:DNA-binding transcription factor activity"/>
    <property type="evidence" value="ECO:0007669"/>
    <property type="project" value="TreeGrafter"/>
</dbReference>
<feature type="domain" description="HTH lacI-type" evidence="5">
    <location>
        <begin position="2"/>
        <end position="56"/>
    </location>
</feature>
<gene>
    <name evidence="6" type="ORF">GM661_08045</name>
</gene>
<dbReference type="PROSITE" id="PS50932">
    <property type="entry name" value="HTH_LACI_2"/>
    <property type="match status" value="1"/>
</dbReference>
<name>A0A8A7K817_9FIRM</name>
<dbReference type="RefSeq" id="WP_230869542.1">
    <property type="nucleotide sequence ID" value="NZ_CP046640.1"/>
</dbReference>
<dbReference type="PANTHER" id="PTHR30146">
    <property type="entry name" value="LACI-RELATED TRANSCRIPTIONAL REPRESSOR"/>
    <property type="match status" value="1"/>
</dbReference>
<evidence type="ECO:0000313" key="7">
    <source>
        <dbReference type="Proteomes" id="UP000665020"/>
    </source>
</evidence>
<proteinExistence type="predicted"/>
<keyword evidence="3 6" id="KW-0238">DNA-binding</keyword>
<evidence type="ECO:0000259" key="5">
    <source>
        <dbReference type="PROSITE" id="PS50932"/>
    </source>
</evidence>
<organism evidence="6 7">
    <name type="scientific">Iocasia fonsfrigidae</name>
    <dbReference type="NCBI Taxonomy" id="2682810"/>
    <lineage>
        <taxon>Bacteria</taxon>
        <taxon>Bacillati</taxon>
        <taxon>Bacillota</taxon>
        <taxon>Clostridia</taxon>
        <taxon>Halanaerobiales</taxon>
        <taxon>Halanaerobiaceae</taxon>
        <taxon>Iocasia</taxon>
    </lineage>
</organism>
<evidence type="ECO:0000256" key="2">
    <source>
        <dbReference type="ARBA" id="ARBA00023015"/>
    </source>
</evidence>
<dbReference type="PRINTS" id="PR00036">
    <property type="entry name" value="HTHLACI"/>
</dbReference>
<dbReference type="AlphaFoldDB" id="A0A8A7K817"/>
<accession>A0A8A7K817</accession>
<evidence type="ECO:0000256" key="1">
    <source>
        <dbReference type="ARBA" id="ARBA00022491"/>
    </source>
</evidence>
<dbReference type="SUPFAM" id="SSF53822">
    <property type="entry name" value="Periplasmic binding protein-like I"/>
    <property type="match status" value="1"/>
</dbReference>